<proteinExistence type="predicted"/>
<evidence type="ECO:0000256" key="1">
    <source>
        <dbReference type="SAM" id="Phobius"/>
    </source>
</evidence>
<evidence type="ECO:0000313" key="2">
    <source>
        <dbReference type="EMBL" id="PYE56340.1"/>
    </source>
</evidence>
<protein>
    <submittedName>
        <fullName evidence="2">Uncharacterized protein</fullName>
    </submittedName>
</protein>
<keyword evidence="1" id="KW-1133">Transmembrane helix</keyword>
<feature type="transmembrane region" description="Helical" evidence="1">
    <location>
        <begin position="7"/>
        <end position="27"/>
    </location>
</feature>
<dbReference type="AlphaFoldDB" id="A0A318SAA6"/>
<name>A0A318SAA6_9DEIO</name>
<sequence>MKFNVPAWRVWLVTAIAALAGMLGISAGLKEQWPVAILAAVLLLRNAYQLWVFTRPQRDS</sequence>
<evidence type="ECO:0000313" key="3">
    <source>
        <dbReference type="Proteomes" id="UP000248326"/>
    </source>
</evidence>
<dbReference type="RefSeq" id="WP_110884844.1">
    <property type="nucleotide sequence ID" value="NZ_QJSX01000001.1"/>
</dbReference>
<keyword evidence="1" id="KW-0812">Transmembrane</keyword>
<organism evidence="2 3">
    <name type="scientific">Deinococcus yavapaiensis KR-236</name>
    <dbReference type="NCBI Taxonomy" id="694435"/>
    <lineage>
        <taxon>Bacteria</taxon>
        <taxon>Thermotogati</taxon>
        <taxon>Deinococcota</taxon>
        <taxon>Deinococci</taxon>
        <taxon>Deinococcales</taxon>
        <taxon>Deinococcaceae</taxon>
        <taxon>Deinococcus</taxon>
    </lineage>
</organism>
<keyword evidence="1" id="KW-0472">Membrane</keyword>
<gene>
    <name evidence="2" type="ORF">DES52_101144</name>
</gene>
<dbReference type="OrthoDB" id="72952at2"/>
<feature type="transmembrane region" description="Helical" evidence="1">
    <location>
        <begin position="33"/>
        <end position="53"/>
    </location>
</feature>
<comment type="caution">
    <text evidence="2">The sequence shown here is derived from an EMBL/GenBank/DDBJ whole genome shotgun (WGS) entry which is preliminary data.</text>
</comment>
<dbReference type="EMBL" id="QJSX01000001">
    <property type="protein sequence ID" value="PYE56340.1"/>
    <property type="molecule type" value="Genomic_DNA"/>
</dbReference>
<keyword evidence="3" id="KW-1185">Reference proteome</keyword>
<accession>A0A318SAA6</accession>
<dbReference type="Proteomes" id="UP000248326">
    <property type="component" value="Unassembled WGS sequence"/>
</dbReference>
<reference evidence="2 3" key="1">
    <citation type="submission" date="2018-06" db="EMBL/GenBank/DDBJ databases">
        <title>Genomic Encyclopedia of Type Strains, Phase IV (KMG-IV): sequencing the most valuable type-strain genomes for metagenomic binning, comparative biology and taxonomic classification.</title>
        <authorList>
            <person name="Goeker M."/>
        </authorList>
    </citation>
    <scope>NUCLEOTIDE SEQUENCE [LARGE SCALE GENOMIC DNA]</scope>
    <source>
        <strain evidence="2 3">DSM 18048</strain>
    </source>
</reference>